<protein>
    <submittedName>
        <fullName evidence="6">Cyclin-D-4</fullName>
    </submittedName>
</protein>
<dbReference type="InterPro" id="IPR006671">
    <property type="entry name" value="Cyclin_N"/>
</dbReference>
<dbReference type="OrthoDB" id="2013528at2759"/>
<sequence length="483" mass="51566">MWCGPDPSDDDCAEADDCAETDDCCSQLASSLQSSLTSSSLTSLGCTEKVAFDDYTGEDALDELLRDLLHREDRSQAAIGSPQLSAANENEPHPASACHRDGLRCRDTRDKLPFALYSTGPLDSAAAQELLWTELNQQSELYGKHRTAAAPVVQPLLQAGRLQPFSVSANTLTKGLTCGGFSCSGAASAGRSPTGWPATGARDRGLLVGWMTQLAHAAGLQRETLFAATSLLDRFVMRAEDYPHERVLQLLAMACMSVAMKFEEVSPLPNAHLLALAVDPETGLQMYQVADLARMEWLLLRSIDWRVRAPNALTFLQRFLHCCGVVCAGPDDNAGPEAGAGGAASAAACPCCRAWSSCLAKTAEQLSEASLLYDALLPYDQSTVAMACVLLAERVADSGAAASSFPPAAGVSWVAGRVCDFARMPLDALAPGLASCVAQLEMLWAGAAAPQAAPYHQQAPQQVERRAHHVRQQQYGSYHYAPY</sequence>
<name>A0A2J7ZX15_9CHLO</name>
<keyword evidence="2" id="KW-0131">Cell cycle</keyword>
<evidence type="ECO:0000256" key="3">
    <source>
        <dbReference type="RuleBase" id="RU000383"/>
    </source>
</evidence>
<dbReference type="InterPro" id="IPR039361">
    <property type="entry name" value="Cyclin"/>
</dbReference>
<keyword evidence="1" id="KW-0132">Cell division</keyword>
<dbReference type="AlphaFoldDB" id="A0A2J7ZX15"/>
<accession>A0A2J7ZX15</accession>
<dbReference type="EMBL" id="PGGS01000357">
    <property type="protein sequence ID" value="PNH04814.1"/>
    <property type="molecule type" value="Genomic_DNA"/>
</dbReference>
<feature type="domain" description="Cyclin-like" evidence="5">
    <location>
        <begin position="209"/>
        <end position="301"/>
    </location>
</feature>
<dbReference type="SMART" id="SM00385">
    <property type="entry name" value="CYCLIN"/>
    <property type="match status" value="1"/>
</dbReference>
<organism evidence="6 7">
    <name type="scientific">Tetrabaena socialis</name>
    <dbReference type="NCBI Taxonomy" id="47790"/>
    <lineage>
        <taxon>Eukaryota</taxon>
        <taxon>Viridiplantae</taxon>
        <taxon>Chlorophyta</taxon>
        <taxon>core chlorophytes</taxon>
        <taxon>Chlorophyceae</taxon>
        <taxon>CS clade</taxon>
        <taxon>Chlamydomonadales</taxon>
        <taxon>Tetrabaenaceae</taxon>
        <taxon>Tetrabaena</taxon>
    </lineage>
</organism>
<reference evidence="6 7" key="1">
    <citation type="journal article" date="2017" name="Mol. Biol. Evol.">
        <title>The 4-celled Tetrabaena socialis nuclear genome reveals the essential components for genetic control of cell number at the origin of multicellularity in the volvocine lineage.</title>
        <authorList>
            <person name="Featherston J."/>
            <person name="Arakaki Y."/>
            <person name="Hanschen E.R."/>
            <person name="Ferris P.J."/>
            <person name="Michod R.E."/>
            <person name="Olson B.J.S.C."/>
            <person name="Nozaki H."/>
            <person name="Durand P.M."/>
        </authorList>
    </citation>
    <scope>NUCLEOTIDE SEQUENCE [LARGE SCALE GENOMIC DNA]</scope>
    <source>
        <strain evidence="6 7">NIES-571</strain>
    </source>
</reference>
<keyword evidence="3" id="KW-0195">Cyclin</keyword>
<keyword evidence="7" id="KW-1185">Reference proteome</keyword>
<evidence type="ECO:0000256" key="4">
    <source>
        <dbReference type="SAM" id="MobiDB-lite"/>
    </source>
</evidence>
<evidence type="ECO:0000259" key="5">
    <source>
        <dbReference type="SMART" id="SM00385"/>
    </source>
</evidence>
<feature type="region of interest" description="Disordered" evidence="4">
    <location>
        <begin position="81"/>
        <end position="100"/>
    </location>
</feature>
<dbReference type="InterPro" id="IPR013763">
    <property type="entry name" value="Cyclin-like_dom"/>
</dbReference>
<dbReference type="GO" id="GO:0051301">
    <property type="term" value="P:cell division"/>
    <property type="evidence" value="ECO:0007669"/>
    <property type="project" value="UniProtKB-KW"/>
</dbReference>
<dbReference type="Pfam" id="PF00134">
    <property type="entry name" value="Cyclin_N"/>
    <property type="match status" value="1"/>
</dbReference>
<evidence type="ECO:0000256" key="1">
    <source>
        <dbReference type="ARBA" id="ARBA00022618"/>
    </source>
</evidence>
<comment type="caution">
    <text evidence="6">The sequence shown here is derived from an EMBL/GenBank/DDBJ whole genome shotgun (WGS) entry which is preliminary data.</text>
</comment>
<gene>
    <name evidence="6" type="primary">CYCD-4</name>
    <name evidence="6" type="ORF">TSOC_008922</name>
</gene>
<dbReference type="Gene3D" id="1.10.472.10">
    <property type="entry name" value="Cyclin-like"/>
    <property type="match status" value="1"/>
</dbReference>
<dbReference type="InterPro" id="IPR036915">
    <property type="entry name" value="Cyclin-like_sf"/>
</dbReference>
<evidence type="ECO:0000313" key="7">
    <source>
        <dbReference type="Proteomes" id="UP000236333"/>
    </source>
</evidence>
<proteinExistence type="inferred from homology"/>
<dbReference type="SUPFAM" id="SSF47954">
    <property type="entry name" value="Cyclin-like"/>
    <property type="match status" value="1"/>
</dbReference>
<evidence type="ECO:0000313" key="6">
    <source>
        <dbReference type="EMBL" id="PNH04814.1"/>
    </source>
</evidence>
<dbReference type="Proteomes" id="UP000236333">
    <property type="component" value="Unassembled WGS sequence"/>
</dbReference>
<dbReference type="PANTHER" id="PTHR10177">
    <property type="entry name" value="CYCLINS"/>
    <property type="match status" value="1"/>
</dbReference>
<evidence type="ECO:0000256" key="2">
    <source>
        <dbReference type="ARBA" id="ARBA00023306"/>
    </source>
</evidence>
<comment type="similarity">
    <text evidence="3">Belongs to the cyclin family.</text>
</comment>